<organism evidence="1">
    <name type="scientific">Solanum chacoense</name>
    <name type="common">Chaco potato</name>
    <dbReference type="NCBI Taxonomy" id="4108"/>
    <lineage>
        <taxon>Eukaryota</taxon>
        <taxon>Viridiplantae</taxon>
        <taxon>Streptophyta</taxon>
        <taxon>Embryophyta</taxon>
        <taxon>Tracheophyta</taxon>
        <taxon>Spermatophyta</taxon>
        <taxon>Magnoliopsida</taxon>
        <taxon>eudicotyledons</taxon>
        <taxon>Gunneridae</taxon>
        <taxon>Pentapetalae</taxon>
        <taxon>asterids</taxon>
        <taxon>lamiids</taxon>
        <taxon>Solanales</taxon>
        <taxon>Solanaceae</taxon>
        <taxon>Solanoideae</taxon>
        <taxon>Solaneae</taxon>
        <taxon>Solanum</taxon>
    </lineage>
</organism>
<dbReference type="AlphaFoldDB" id="A0A0V0HVB6"/>
<protein>
    <submittedName>
        <fullName evidence="1">Putative ovule protein</fullName>
    </submittedName>
</protein>
<sequence length="114" mass="13138">MVERKCYSFGCNIMISQKTTLVLALSIWYFDSLLSDIISGIKVNNPYDGISFCDIWKSVLMLDIKKKDWNSKDNGRLKKSLQLSKPFVFKKIISLTFSHALICRSCYMNLISQP</sequence>
<name>A0A0V0HVB6_SOLCH</name>
<evidence type="ECO:0000313" key="1">
    <source>
        <dbReference type="EMBL" id="JAP24040.1"/>
    </source>
</evidence>
<accession>A0A0V0HVB6</accession>
<dbReference type="EMBL" id="GEDG01014820">
    <property type="protein sequence ID" value="JAP24040.1"/>
    <property type="molecule type" value="Transcribed_RNA"/>
</dbReference>
<proteinExistence type="predicted"/>
<reference evidence="1" key="1">
    <citation type="submission" date="2015-12" db="EMBL/GenBank/DDBJ databases">
        <title>Gene expression during late stages of embryo sac development: a critical building block for successful pollen-pistil interactions.</title>
        <authorList>
            <person name="Liu Y."/>
            <person name="Joly V."/>
            <person name="Sabar M."/>
            <person name="Matton D.P."/>
        </authorList>
    </citation>
    <scope>NUCLEOTIDE SEQUENCE</scope>
</reference>